<reference evidence="2" key="1">
    <citation type="journal article" date="2020" name="J Insects Food Feed">
        <title>The yellow mealworm (Tenebrio molitor) genome: a resource for the emerging insects as food and feed industry.</title>
        <authorList>
            <person name="Eriksson T."/>
            <person name="Andere A."/>
            <person name="Kelstrup H."/>
            <person name="Emery V."/>
            <person name="Picard C."/>
        </authorList>
    </citation>
    <scope>NUCLEOTIDE SEQUENCE</scope>
    <source>
        <strain evidence="2">Stoneville</strain>
        <tissue evidence="2">Whole head</tissue>
    </source>
</reference>
<accession>A0A8J6H5Y5</accession>
<protein>
    <submittedName>
        <fullName evidence="2">Uncharacterized protein</fullName>
    </submittedName>
</protein>
<gene>
    <name evidence="2" type="ORF">GEV33_014266</name>
</gene>
<sequence>MSVFLLSTGLFDMMLGGGSNVLPTKEEQANLLTNVQEVFEQLQLMVNIEANSTDESVVSDINRTVERAKDKLELIEELSLTKMSCGSNQVCMLESKQIIEKLVEDGAGELEACVSQGSAEVTANSFSLMNTTLFATECGQNLLDTLYNCSRRPGLQVISCYKDVIAEDVAPVKRTLLGAIEAHKEGHFRTIEIRNVANDCVDGVMKRYESRIAEVLKDALQCT</sequence>
<evidence type="ECO:0000256" key="1">
    <source>
        <dbReference type="SAM" id="SignalP"/>
    </source>
</evidence>
<organism evidence="2 3">
    <name type="scientific">Tenebrio molitor</name>
    <name type="common">Yellow mealworm beetle</name>
    <dbReference type="NCBI Taxonomy" id="7067"/>
    <lineage>
        <taxon>Eukaryota</taxon>
        <taxon>Metazoa</taxon>
        <taxon>Ecdysozoa</taxon>
        <taxon>Arthropoda</taxon>
        <taxon>Hexapoda</taxon>
        <taxon>Insecta</taxon>
        <taxon>Pterygota</taxon>
        <taxon>Neoptera</taxon>
        <taxon>Endopterygota</taxon>
        <taxon>Coleoptera</taxon>
        <taxon>Polyphaga</taxon>
        <taxon>Cucujiformia</taxon>
        <taxon>Tenebrionidae</taxon>
        <taxon>Tenebrio</taxon>
    </lineage>
</organism>
<comment type="caution">
    <text evidence="2">The sequence shown here is derived from an EMBL/GenBank/DDBJ whole genome shotgun (WGS) entry which is preliminary data.</text>
</comment>
<dbReference type="AlphaFoldDB" id="A0A8J6H5Y5"/>
<dbReference type="Proteomes" id="UP000719412">
    <property type="component" value="Unassembled WGS sequence"/>
</dbReference>
<name>A0A8J6H5Y5_TENMO</name>
<proteinExistence type="predicted"/>
<evidence type="ECO:0000313" key="3">
    <source>
        <dbReference type="Proteomes" id="UP000719412"/>
    </source>
</evidence>
<evidence type="ECO:0000313" key="2">
    <source>
        <dbReference type="EMBL" id="KAH0808526.1"/>
    </source>
</evidence>
<keyword evidence="1" id="KW-0732">Signal</keyword>
<reference evidence="2" key="2">
    <citation type="submission" date="2021-08" db="EMBL/GenBank/DDBJ databases">
        <authorList>
            <person name="Eriksson T."/>
        </authorList>
    </citation>
    <scope>NUCLEOTIDE SEQUENCE</scope>
    <source>
        <strain evidence="2">Stoneville</strain>
        <tissue evidence="2">Whole head</tissue>
    </source>
</reference>
<keyword evidence="3" id="KW-1185">Reference proteome</keyword>
<feature type="chain" id="PRO_5035164153" evidence="1">
    <location>
        <begin position="19"/>
        <end position="223"/>
    </location>
</feature>
<dbReference type="EMBL" id="JABDTM020028695">
    <property type="protein sequence ID" value="KAH0808526.1"/>
    <property type="molecule type" value="Genomic_DNA"/>
</dbReference>
<feature type="signal peptide" evidence="1">
    <location>
        <begin position="1"/>
        <end position="18"/>
    </location>
</feature>